<dbReference type="InterPro" id="IPR001670">
    <property type="entry name" value="ADH_Fe/GldA"/>
</dbReference>
<comment type="caution">
    <text evidence="7">The sequence shown here is derived from an EMBL/GenBank/DDBJ whole genome shotgun (WGS) entry which is preliminary data.</text>
</comment>
<dbReference type="InterPro" id="IPR039697">
    <property type="entry name" value="Alcohol_dehydrogenase_Fe"/>
</dbReference>
<feature type="domain" description="Fe-containing alcohol dehydrogenase-like C-terminal" evidence="6">
    <location>
        <begin position="169"/>
        <end position="357"/>
    </location>
</feature>
<gene>
    <name evidence="7" type="ORF">AB6T85_17645</name>
</gene>
<dbReference type="InterPro" id="IPR056798">
    <property type="entry name" value="ADH_Fe_C"/>
</dbReference>
<dbReference type="PANTHER" id="PTHR11496:SF102">
    <property type="entry name" value="ALCOHOL DEHYDROGENASE 4"/>
    <property type="match status" value="1"/>
</dbReference>
<protein>
    <submittedName>
        <fullName evidence="7">1-propanol dehydrogenase PduQ</fullName>
        <ecNumber evidence="7">1.1.-.-</ecNumber>
    </submittedName>
</protein>
<evidence type="ECO:0000256" key="2">
    <source>
        <dbReference type="ARBA" id="ARBA00007358"/>
    </source>
</evidence>
<dbReference type="SUPFAM" id="SSF56796">
    <property type="entry name" value="Dehydroquinate synthase-like"/>
    <property type="match status" value="1"/>
</dbReference>
<dbReference type="Proteomes" id="UP001565243">
    <property type="component" value="Unassembled WGS sequence"/>
</dbReference>
<sequence>MAKIFSVPNIYHGENALAALSQLGLKKVAIVTDEFMLSSGKVNQLIALMPQASIIIYSEVKAEPTTALLQAGAEKCKAFRPDTIIALGGGSALDAAKGIKATLEEYDPLYHIRLIAVPTTSGSGSEATTYAVFSDPHSGSKYPLVSAALLPDFTLLDARLVVSVPASVTADTGMDVLTHAVEALVSTEANDFSDALAEKAIALTARYLPQAYREPHDLSARAHMHHASCMAGMAFNSAGLGLVHGMAHAVGGRLHLAHGRINAMLLPLVIEFNSEMQGAQARYQQCARLMAADSLAQAVRTLNQQFAIPATLKEMGADLARFATLRGELIQAALADGCTATNPRRASEQDIDRLLSRLAGE</sequence>
<evidence type="ECO:0000313" key="8">
    <source>
        <dbReference type="Proteomes" id="UP001565243"/>
    </source>
</evidence>
<dbReference type="Pfam" id="PF00465">
    <property type="entry name" value="Fe-ADH"/>
    <property type="match status" value="1"/>
</dbReference>
<keyword evidence="3 7" id="KW-0560">Oxidoreductase</keyword>
<dbReference type="Gene3D" id="1.20.1090.10">
    <property type="entry name" value="Dehydroquinate synthase-like - alpha domain"/>
    <property type="match status" value="1"/>
</dbReference>
<proteinExistence type="inferred from homology"/>
<reference evidence="7 8" key="1">
    <citation type="submission" date="2024-07" db="EMBL/GenBank/DDBJ databases">
        <authorList>
            <person name="Hebao G."/>
        </authorList>
    </citation>
    <scope>NUCLEOTIDE SEQUENCE [LARGE SCALE GENOMIC DNA]</scope>
    <source>
        <strain evidence="7 8">ACCC 02193</strain>
    </source>
</reference>
<dbReference type="CDD" id="cd08180">
    <property type="entry name" value="PDD"/>
    <property type="match status" value="1"/>
</dbReference>
<evidence type="ECO:0000256" key="3">
    <source>
        <dbReference type="ARBA" id="ARBA00023002"/>
    </source>
</evidence>
<evidence type="ECO:0000259" key="6">
    <source>
        <dbReference type="Pfam" id="PF25137"/>
    </source>
</evidence>
<dbReference type="PROSITE" id="PS00913">
    <property type="entry name" value="ADH_IRON_1"/>
    <property type="match status" value="1"/>
</dbReference>
<comment type="similarity">
    <text evidence="2">Belongs to the iron-containing alcohol dehydrogenase family.</text>
</comment>
<evidence type="ECO:0000313" key="7">
    <source>
        <dbReference type="EMBL" id="MEY8772232.1"/>
    </source>
</evidence>
<comment type="cofactor">
    <cofactor evidence="1">
        <name>Fe cation</name>
        <dbReference type="ChEBI" id="CHEBI:24875"/>
    </cofactor>
</comment>
<feature type="domain" description="Alcohol dehydrogenase iron-type/glycerol dehydrogenase GldA" evidence="5">
    <location>
        <begin position="10"/>
        <end position="157"/>
    </location>
</feature>
<name>A0ABV4EBT9_9GAMM</name>
<dbReference type="EC" id="1.1.-.-" evidence="7"/>
<dbReference type="PANTHER" id="PTHR11496">
    <property type="entry name" value="ALCOHOL DEHYDROGENASE"/>
    <property type="match status" value="1"/>
</dbReference>
<accession>A0ABV4EBT9</accession>
<keyword evidence="4" id="KW-0520">NAD</keyword>
<keyword evidence="8" id="KW-1185">Reference proteome</keyword>
<evidence type="ECO:0000256" key="1">
    <source>
        <dbReference type="ARBA" id="ARBA00001962"/>
    </source>
</evidence>
<organism evidence="7 8">
    <name type="scientific">Erwinia aeris</name>
    <dbReference type="NCBI Taxonomy" id="3239803"/>
    <lineage>
        <taxon>Bacteria</taxon>
        <taxon>Pseudomonadati</taxon>
        <taxon>Pseudomonadota</taxon>
        <taxon>Gammaproteobacteria</taxon>
        <taxon>Enterobacterales</taxon>
        <taxon>Erwiniaceae</taxon>
        <taxon>Erwinia</taxon>
    </lineage>
</organism>
<evidence type="ECO:0000259" key="5">
    <source>
        <dbReference type="Pfam" id="PF00465"/>
    </source>
</evidence>
<dbReference type="InterPro" id="IPR018211">
    <property type="entry name" value="ADH_Fe_CS"/>
</dbReference>
<dbReference type="GO" id="GO:0016491">
    <property type="term" value="F:oxidoreductase activity"/>
    <property type="evidence" value="ECO:0007669"/>
    <property type="project" value="UniProtKB-KW"/>
</dbReference>
<dbReference type="EMBL" id="JBGFFX010000011">
    <property type="protein sequence ID" value="MEY8772232.1"/>
    <property type="molecule type" value="Genomic_DNA"/>
</dbReference>
<evidence type="ECO:0000256" key="4">
    <source>
        <dbReference type="ARBA" id="ARBA00023027"/>
    </source>
</evidence>
<dbReference type="Pfam" id="PF25137">
    <property type="entry name" value="ADH_Fe_C"/>
    <property type="match status" value="1"/>
</dbReference>
<dbReference type="Gene3D" id="3.40.50.1970">
    <property type="match status" value="1"/>
</dbReference>
<dbReference type="RefSeq" id="WP_369896284.1">
    <property type="nucleotide sequence ID" value="NZ_JBGFFX010000011.1"/>
</dbReference>